<feature type="transmembrane region" description="Helical" evidence="1">
    <location>
        <begin position="12"/>
        <end position="31"/>
    </location>
</feature>
<feature type="transmembrane region" description="Helical" evidence="1">
    <location>
        <begin position="185"/>
        <end position="201"/>
    </location>
</feature>
<protein>
    <submittedName>
        <fullName evidence="2">Uncharacterized protein</fullName>
    </submittedName>
</protein>
<keyword evidence="1" id="KW-0472">Membrane</keyword>
<name>A0A517U0X2_9BACT</name>
<accession>A0A517U0X2</accession>
<keyword evidence="1" id="KW-1133">Transmembrane helix</keyword>
<organism evidence="2 3">
    <name type="scientific">Lacipirellula limnantheis</name>
    <dbReference type="NCBI Taxonomy" id="2528024"/>
    <lineage>
        <taxon>Bacteria</taxon>
        <taxon>Pseudomonadati</taxon>
        <taxon>Planctomycetota</taxon>
        <taxon>Planctomycetia</taxon>
        <taxon>Pirellulales</taxon>
        <taxon>Lacipirellulaceae</taxon>
        <taxon>Lacipirellula</taxon>
    </lineage>
</organism>
<feature type="transmembrane region" description="Helical" evidence="1">
    <location>
        <begin position="43"/>
        <end position="62"/>
    </location>
</feature>
<evidence type="ECO:0000256" key="1">
    <source>
        <dbReference type="SAM" id="Phobius"/>
    </source>
</evidence>
<gene>
    <name evidence="2" type="ORF">I41_34560</name>
</gene>
<evidence type="ECO:0000313" key="3">
    <source>
        <dbReference type="Proteomes" id="UP000317909"/>
    </source>
</evidence>
<evidence type="ECO:0000313" key="2">
    <source>
        <dbReference type="EMBL" id="QDT74261.1"/>
    </source>
</evidence>
<dbReference type="KEGG" id="llh:I41_34560"/>
<dbReference type="Proteomes" id="UP000317909">
    <property type="component" value="Chromosome"/>
</dbReference>
<dbReference type="RefSeq" id="WP_145434028.1">
    <property type="nucleotide sequence ID" value="NZ_CP036339.1"/>
</dbReference>
<feature type="transmembrane region" description="Helical" evidence="1">
    <location>
        <begin position="133"/>
        <end position="151"/>
    </location>
</feature>
<dbReference type="EMBL" id="CP036339">
    <property type="protein sequence ID" value="QDT74261.1"/>
    <property type="molecule type" value="Genomic_DNA"/>
</dbReference>
<feature type="transmembrane region" description="Helical" evidence="1">
    <location>
        <begin position="100"/>
        <end position="121"/>
    </location>
</feature>
<proteinExistence type="predicted"/>
<dbReference type="OrthoDB" id="259753at2"/>
<reference evidence="2 3" key="1">
    <citation type="submission" date="2019-02" db="EMBL/GenBank/DDBJ databases">
        <title>Deep-cultivation of Planctomycetes and their phenomic and genomic characterization uncovers novel biology.</title>
        <authorList>
            <person name="Wiegand S."/>
            <person name="Jogler M."/>
            <person name="Boedeker C."/>
            <person name="Pinto D."/>
            <person name="Vollmers J."/>
            <person name="Rivas-Marin E."/>
            <person name="Kohn T."/>
            <person name="Peeters S.H."/>
            <person name="Heuer A."/>
            <person name="Rast P."/>
            <person name="Oberbeckmann S."/>
            <person name="Bunk B."/>
            <person name="Jeske O."/>
            <person name="Meyerdierks A."/>
            <person name="Storesund J.E."/>
            <person name="Kallscheuer N."/>
            <person name="Luecker S."/>
            <person name="Lage O.M."/>
            <person name="Pohl T."/>
            <person name="Merkel B.J."/>
            <person name="Hornburger P."/>
            <person name="Mueller R.-W."/>
            <person name="Bruemmer F."/>
            <person name="Labrenz M."/>
            <person name="Spormann A.M."/>
            <person name="Op den Camp H."/>
            <person name="Overmann J."/>
            <person name="Amann R."/>
            <person name="Jetten M.S.M."/>
            <person name="Mascher T."/>
            <person name="Medema M.H."/>
            <person name="Devos D.P."/>
            <person name="Kaster A.-K."/>
            <person name="Ovreas L."/>
            <person name="Rohde M."/>
            <person name="Galperin M.Y."/>
            <person name="Jogler C."/>
        </authorList>
    </citation>
    <scope>NUCLEOTIDE SEQUENCE [LARGE SCALE GENOMIC DNA]</scope>
    <source>
        <strain evidence="2 3">I41</strain>
    </source>
</reference>
<sequence>MPTAATQLPELSGWWPCALALLLSVAGWGALRRVRGATLAAPAVWWIAAAVAIAAVEAMLAYRHLPPTTLPASLWRYAAAVGTFCPLTAVLGAKRPQDRGWQWVVASLWLVLLVPVAQALASPGGTQLELFGVWRWLLWGFIAMGLLNYLPTRFTLSALLVAGAQAVLFGAATSSAGALPATTRVAAALTLFLAACGLAAFRQIDSPPAALPQTTRWLAFRDAWGAFWALRVLQRVNQTAELSHWPVRLQWNGFIAAASDTPPPTSLDEPLSGALNQTLDTLLRRFERVD</sequence>
<keyword evidence="3" id="KW-1185">Reference proteome</keyword>
<dbReference type="AlphaFoldDB" id="A0A517U0X2"/>
<feature type="transmembrane region" description="Helical" evidence="1">
    <location>
        <begin position="74"/>
        <end position="93"/>
    </location>
</feature>
<keyword evidence="1" id="KW-0812">Transmembrane</keyword>
<feature type="transmembrane region" description="Helical" evidence="1">
    <location>
        <begin position="158"/>
        <end position="179"/>
    </location>
</feature>